<evidence type="ECO:0000313" key="1">
    <source>
        <dbReference type="EMBL" id="CBX90813.1"/>
    </source>
</evidence>
<evidence type="ECO:0000313" key="2">
    <source>
        <dbReference type="Proteomes" id="UP000002668"/>
    </source>
</evidence>
<dbReference type="VEuPathDB" id="FungiDB:LEMA_P058470.1"/>
<dbReference type="HOGENOM" id="CLU_3050748_0_0_1"/>
<dbReference type="AlphaFoldDB" id="E4ZHI0"/>
<gene>
    <name evidence="1" type="ORF">LEMA_P058470.1</name>
</gene>
<accession>E4ZHI0</accession>
<protein>
    <submittedName>
        <fullName evidence="1">Predicted protein</fullName>
    </submittedName>
</protein>
<keyword evidence="2" id="KW-1185">Reference proteome</keyword>
<organism evidence="2">
    <name type="scientific">Leptosphaeria maculans (strain JN3 / isolate v23.1.3 / race Av1-4-5-6-7-8)</name>
    <name type="common">Blackleg fungus</name>
    <name type="synonym">Phoma lingam</name>
    <dbReference type="NCBI Taxonomy" id="985895"/>
    <lineage>
        <taxon>Eukaryota</taxon>
        <taxon>Fungi</taxon>
        <taxon>Dikarya</taxon>
        <taxon>Ascomycota</taxon>
        <taxon>Pezizomycotina</taxon>
        <taxon>Dothideomycetes</taxon>
        <taxon>Pleosporomycetidae</taxon>
        <taxon>Pleosporales</taxon>
        <taxon>Pleosporineae</taxon>
        <taxon>Leptosphaeriaceae</taxon>
        <taxon>Plenodomus</taxon>
        <taxon>Plenodomus lingam/Leptosphaeria maculans species complex</taxon>
    </lineage>
</organism>
<sequence>MYIPYIPFLSLGELASLFQPKPSRQHREAFRHTRLRNTGIRRLFSRTSWRVRAR</sequence>
<dbReference type="EMBL" id="FP929065">
    <property type="protein sequence ID" value="CBX90813.1"/>
    <property type="molecule type" value="Genomic_DNA"/>
</dbReference>
<dbReference type="Proteomes" id="UP000002668">
    <property type="component" value="Genome"/>
</dbReference>
<dbReference type="InParanoid" id="E4ZHI0"/>
<proteinExistence type="predicted"/>
<name>E4ZHI0_LEPMJ</name>
<reference evidence="2" key="1">
    <citation type="journal article" date="2011" name="Nat. Commun.">
        <title>Effector diversification within compartments of the Leptosphaeria maculans genome affected by Repeat-Induced Point mutations.</title>
        <authorList>
            <person name="Rouxel T."/>
            <person name="Grandaubert J."/>
            <person name="Hane J.K."/>
            <person name="Hoede C."/>
            <person name="van de Wouw A.P."/>
            <person name="Couloux A."/>
            <person name="Dominguez V."/>
            <person name="Anthouard V."/>
            <person name="Bally P."/>
            <person name="Bourras S."/>
            <person name="Cozijnsen A.J."/>
            <person name="Ciuffetti L.M."/>
            <person name="Degrave A."/>
            <person name="Dilmaghani A."/>
            <person name="Duret L."/>
            <person name="Fudal I."/>
            <person name="Goodwin S.B."/>
            <person name="Gout L."/>
            <person name="Glaser N."/>
            <person name="Linglin J."/>
            <person name="Kema G.H.J."/>
            <person name="Lapalu N."/>
            <person name="Lawrence C.B."/>
            <person name="May K."/>
            <person name="Meyer M."/>
            <person name="Ollivier B."/>
            <person name="Poulain J."/>
            <person name="Schoch C.L."/>
            <person name="Simon A."/>
            <person name="Spatafora J.W."/>
            <person name="Stachowiak A."/>
            <person name="Turgeon B.G."/>
            <person name="Tyler B.M."/>
            <person name="Vincent D."/>
            <person name="Weissenbach J."/>
            <person name="Amselem J."/>
            <person name="Quesneville H."/>
            <person name="Oliver R.P."/>
            <person name="Wincker P."/>
            <person name="Balesdent M.-H."/>
            <person name="Howlett B.J."/>
        </authorList>
    </citation>
    <scope>NUCLEOTIDE SEQUENCE [LARGE SCALE GENOMIC DNA]</scope>
    <source>
        <strain evidence="2">JN3 / isolate v23.1.3 / race Av1-4-5-6-7-8</strain>
    </source>
</reference>